<protein>
    <submittedName>
        <fullName evidence="2">N-acetyltransferase</fullName>
    </submittedName>
</protein>
<evidence type="ECO:0000259" key="1">
    <source>
        <dbReference type="PROSITE" id="PS51186"/>
    </source>
</evidence>
<name>A0ABQ2DCL4_9DEIO</name>
<dbReference type="RefSeq" id="WP_189006231.1">
    <property type="nucleotide sequence ID" value="NZ_BMOD01000022.1"/>
</dbReference>
<gene>
    <name evidence="2" type="ORF">GCM10008938_41270</name>
</gene>
<dbReference type="PANTHER" id="PTHR43415:SF3">
    <property type="entry name" value="GNAT-FAMILY ACETYLTRANSFERASE"/>
    <property type="match status" value="1"/>
</dbReference>
<accession>A0ABQ2DCL4</accession>
<organism evidence="2 3">
    <name type="scientific">Deinococcus roseus</name>
    <dbReference type="NCBI Taxonomy" id="392414"/>
    <lineage>
        <taxon>Bacteria</taxon>
        <taxon>Thermotogati</taxon>
        <taxon>Deinococcota</taxon>
        <taxon>Deinococci</taxon>
        <taxon>Deinococcales</taxon>
        <taxon>Deinococcaceae</taxon>
        <taxon>Deinococcus</taxon>
    </lineage>
</organism>
<dbReference type="EMBL" id="BMOD01000022">
    <property type="protein sequence ID" value="GGJ51019.1"/>
    <property type="molecule type" value="Genomic_DNA"/>
</dbReference>
<proteinExistence type="predicted"/>
<sequence>MTLPQIMPGTEVFLSRLRTEDQPTVYQHINQAEYATYGDAHAQPFALETVEQRYAQRMKDPNRMDFGIFLQGSETLIGRVFLHNISCQQQTATLGVGIFRADQLGKGYGTEAVRLMVEYGMFHLNLYNIDLLVLSDNVRAIRSYQKVGFRILGERQGSAVLGGRRLNDTWMDIIRDEVDLSHLRERYFGGAR</sequence>
<dbReference type="Gene3D" id="3.40.630.30">
    <property type="match status" value="1"/>
</dbReference>
<feature type="domain" description="N-acetyltransferase" evidence="1">
    <location>
        <begin position="12"/>
        <end position="176"/>
    </location>
</feature>
<keyword evidence="3" id="KW-1185">Reference proteome</keyword>
<dbReference type="PROSITE" id="PS51186">
    <property type="entry name" value="GNAT"/>
    <property type="match status" value="1"/>
</dbReference>
<dbReference type="SUPFAM" id="SSF55729">
    <property type="entry name" value="Acyl-CoA N-acyltransferases (Nat)"/>
    <property type="match status" value="1"/>
</dbReference>
<dbReference type="InterPro" id="IPR000182">
    <property type="entry name" value="GNAT_dom"/>
</dbReference>
<dbReference type="Proteomes" id="UP000632222">
    <property type="component" value="Unassembled WGS sequence"/>
</dbReference>
<comment type="caution">
    <text evidence="2">The sequence shown here is derived from an EMBL/GenBank/DDBJ whole genome shotgun (WGS) entry which is preliminary data.</text>
</comment>
<reference evidence="3" key="1">
    <citation type="journal article" date="2019" name="Int. J. Syst. Evol. Microbiol.">
        <title>The Global Catalogue of Microorganisms (GCM) 10K type strain sequencing project: providing services to taxonomists for standard genome sequencing and annotation.</title>
        <authorList>
            <consortium name="The Broad Institute Genomics Platform"/>
            <consortium name="The Broad Institute Genome Sequencing Center for Infectious Disease"/>
            <person name="Wu L."/>
            <person name="Ma J."/>
        </authorList>
    </citation>
    <scope>NUCLEOTIDE SEQUENCE [LARGE SCALE GENOMIC DNA]</scope>
    <source>
        <strain evidence="3">JCM 14370</strain>
    </source>
</reference>
<evidence type="ECO:0000313" key="2">
    <source>
        <dbReference type="EMBL" id="GGJ51019.1"/>
    </source>
</evidence>
<dbReference type="PANTHER" id="PTHR43415">
    <property type="entry name" value="SPERMIDINE N(1)-ACETYLTRANSFERASE"/>
    <property type="match status" value="1"/>
</dbReference>
<dbReference type="Pfam" id="PF13302">
    <property type="entry name" value="Acetyltransf_3"/>
    <property type="match status" value="1"/>
</dbReference>
<evidence type="ECO:0000313" key="3">
    <source>
        <dbReference type="Proteomes" id="UP000632222"/>
    </source>
</evidence>
<dbReference type="InterPro" id="IPR016181">
    <property type="entry name" value="Acyl_CoA_acyltransferase"/>
</dbReference>